<evidence type="ECO:0000313" key="2">
    <source>
        <dbReference type="EMBL" id="SVB19959.1"/>
    </source>
</evidence>
<sequence>MISAILLAAGQSQRMKGQNKLLKHYKGKYLINHILNTLVKSKVNNIFLVLGFQNLKVRNIIIKSKKIQCIYNKKFKSGLSSSIQAGLNKISKKNMGFLIVHADMPLISKGIINTLCSVVKNKDKEIFVPVYKKKLGNPLAFKYSMIKSLKKIKGDRGAKKLIKSNKSKVQLVKMKSKSILIDFDQLKDFPSTT</sequence>
<organism evidence="2">
    <name type="scientific">marine metagenome</name>
    <dbReference type="NCBI Taxonomy" id="408172"/>
    <lineage>
        <taxon>unclassified sequences</taxon>
        <taxon>metagenomes</taxon>
        <taxon>ecological metagenomes</taxon>
    </lineage>
</organism>
<proteinExistence type="predicted"/>
<dbReference type="Pfam" id="PF12804">
    <property type="entry name" value="NTP_transf_3"/>
    <property type="match status" value="1"/>
</dbReference>
<dbReference type="AlphaFoldDB" id="A0A382C273"/>
<dbReference type="SUPFAM" id="SSF53448">
    <property type="entry name" value="Nucleotide-diphospho-sugar transferases"/>
    <property type="match status" value="1"/>
</dbReference>
<name>A0A382C273_9ZZZZ</name>
<evidence type="ECO:0000259" key="1">
    <source>
        <dbReference type="Pfam" id="PF12804"/>
    </source>
</evidence>
<dbReference type="PANTHER" id="PTHR43777">
    <property type="entry name" value="MOLYBDENUM COFACTOR CYTIDYLYLTRANSFERASE"/>
    <property type="match status" value="1"/>
</dbReference>
<dbReference type="PANTHER" id="PTHR43777:SF1">
    <property type="entry name" value="MOLYBDENUM COFACTOR CYTIDYLYLTRANSFERASE"/>
    <property type="match status" value="1"/>
</dbReference>
<dbReference type="InterPro" id="IPR029044">
    <property type="entry name" value="Nucleotide-diphossugar_trans"/>
</dbReference>
<accession>A0A382C273</accession>
<protein>
    <recommendedName>
        <fullName evidence="1">MobA-like NTP transferase domain-containing protein</fullName>
    </recommendedName>
</protein>
<dbReference type="Gene3D" id="3.90.550.10">
    <property type="entry name" value="Spore Coat Polysaccharide Biosynthesis Protein SpsA, Chain A"/>
    <property type="match status" value="1"/>
</dbReference>
<dbReference type="GO" id="GO:0016779">
    <property type="term" value="F:nucleotidyltransferase activity"/>
    <property type="evidence" value="ECO:0007669"/>
    <property type="project" value="UniProtKB-ARBA"/>
</dbReference>
<gene>
    <name evidence="2" type="ORF">METZ01_LOCUS172813</name>
</gene>
<dbReference type="EMBL" id="UINC01032387">
    <property type="protein sequence ID" value="SVB19959.1"/>
    <property type="molecule type" value="Genomic_DNA"/>
</dbReference>
<dbReference type="InterPro" id="IPR025877">
    <property type="entry name" value="MobA-like_NTP_Trfase"/>
</dbReference>
<dbReference type="CDD" id="cd04182">
    <property type="entry name" value="GT_2_like_f"/>
    <property type="match status" value="1"/>
</dbReference>
<reference evidence="2" key="1">
    <citation type="submission" date="2018-05" db="EMBL/GenBank/DDBJ databases">
        <authorList>
            <person name="Lanie J.A."/>
            <person name="Ng W.-L."/>
            <person name="Kazmierczak K.M."/>
            <person name="Andrzejewski T.M."/>
            <person name="Davidsen T.M."/>
            <person name="Wayne K.J."/>
            <person name="Tettelin H."/>
            <person name="Glass J.I."/>
            <person name="Rusch D."/>
            <person name="Podicherti R."/>
            <person name="Tsui H.-C.T."/>
            <person name="Winkler M.E."/>
        </authorList>
    </citation>
    <scope>NUCLEOTIDE SEQUENCE</scope>
</reference>
<feature type="domain" description="MobA-like NTP transferase" evidence="1">
    <location>
        <begin position="4"/>
        <end position="165"/>
    </location>
</feature>